<dbReference type="Proteomes" id="UP001185092">
    <property type="component" value="Unassembled WGS sequence"/>
</dbReference>
<organism evidence="2 3">
    <name type="scientific">Aureibacter tunicatorum</name>
    <dbReference type="NCBI Taxonomy" id="866807"/>
    <lineage>
        <taxon>Bacteria</taxon>
        <taxon>Pseudomonadati</taxon>
        <taxon>Bacteroidota</taxon>
        <taxon>Cytophagia</taxon>
        <taxon>Cytophagales</taxon>
        <taxon>Persicobacteraceae</taxon>
        <taxon>Aureibacter</taxon>
    </lineage>
</organism>
<reference evidence="2" key="1">
    <citation type="submission" date="2023-07" db="EMBL/GenBank/DDBJ databases">
        <title>Genomic Encyclopedia of Type Strains, Phase IV (KMG-IV): sequencing the most valuable type-strain genomes for metagenomic binning, comparative biology and taxonomic classification.</title>
        <authorList>
            <person name="Goeker M."/>
        </authorList>
    </citation>
    <scope>NUCLEOTIDE SEQUENCE</scope>
    <source>
        <strain evidence="2">DSM 26174</strain>
    </source>
</reference>
<dbReference type="AlphaFoldDB" id="A0AAE3XSU4"/>
<accession>A0AAE3XSU4</accession>
<evidence type="ECO:0000313" key="2">
    <source>
        <dbReference type="EMBL" id="MDR6241246.1"/>
    </source>
</evidence>
<dbReference type="EMBL" id="JAVDQD010000007">
    <property type="protein sequence ID" value="MDR6241246.1"/>
    <property type="molecule type" value="Genomic_DNA"/>
</dbReference>
<protein>
    <recommendedName>
        <fullName evidence="1">DUF4340 domain-containing protein</fullName>
    </recommendedName>
</protein>
<evidence type="ECO:0000313" key="3">
    <source>
        <dbReference type="Proteomes" id="UP001185092"/>
    </source>
</evidence>
<keyword evidence="3" id="KW-1185">Reference proteome</keyword>
<comment type="caution">
    <text evidence="2">The sequence shown here is derived from an EMBL/GenBank/DDBJ whole genome shotgun (WGS) entry which is preliminary data.</text>
</comment>
<dbReference type="Pfam" id="PF14238">
    <property type="entry name" value="DUF4340"/>
    <property type="match status" value="1"/>
</dbReference>
<evidence type="ECO:0000259" key="1">
    <source>
        <dbReference type="Pfam" id="PF14238"/>
    </source>
</evidence>
<dbReference type="RefSeq" id="WP_309941857.1">
    <property type="nucleotide sequence ID" value="NZ_AP025305.1"/>
</dbReference>
<feature type="domain" description="DUF4340" evidence="1">
    <location>
        <begin position="74"/>
        <end position="243"/>
    </location>
</feature>
<sequence>MRKNHKLLTIFLTLATLNIALLFLFKENNVIKESNNDKPDFHLESTEGITQISMISDTLNVMLSKANNKWLVNNNYELDPNMKAVLFSVLKDVRVQRAVNNTQKKKLASQGKINGTHVKIMQGDKILRDFFAFGDANNQRSYFLNATSEEPYLVHLPGYESYVTGIFGVNPNDWRNRYLIKSTWETIKEISINNVAHPQEEIKIKADGRLFSIDGVANLNTEKMMAYIEGITNMQAIRFINKPQNLGDDKLIMSIKIDDAQQKNNCQIEIFAFADDKTKQYLLVKNKSTYAIIDQNTLNGLIQNKQAFEQEKN</sequence>
<dbReference type="InterPro" id="IPR025641">
    <property type="entry name" value="DUF4340"/>
</dbReference>
<proteinExistence type="predicted"/>
<name>A0AAE3XSU4_9BACT</name>
<gene>
    <name evidence="2" type="ORF">HNQ88_004324</name>
</gene>